<feature type="domain" description="HTH asnC-type" evidence="1">
    <location>
        <begin position="9"/>
        <end position="70"/>
    </location>
</feature>
<dbReference type="PROSITE" id="PS50956">
    <property type="entry name" value="HTH_ASNC_2"/>
    <property type="match status" value="1"/>
</dbReference>
<protein>
    <recommendedName>
        <fullName evidence="1">HTH asnC-type domain-containing protein</fullName>
    </recommendedName>
</protein>
<dbReference type="InterPro" id="IPR011991">
    <property type="entry name" value="ArsR-like_HTH"/>
</dbReference>
<dbReference type="InterPro" id="IPR036390">
    <property type="entry name" value="WH_DNA-bd_sf"/>
</dbReference>
<dbReference type="EMBL" id="BARU01010180">
    <property type="protein sequence ID" value="GAH45703.1"/>
    <property type="molecule type" value="Genomic_DNA"/>
</dbReference>
<proteinExistence type="predicted"/>
<dbReference type="AlphaFoldDB" id="X1HK62"/>
<dbReference type="SUPFAM" id="SSF46785">
    <property type="entry name" value="Winged helix' DNA-binding domain"/>
    <property type="match status" value="1"/>
</dbReference>
<sequence length="73" mass="8357">MNVIKDDKVDELDLEILKILSIDSRKNKSTIAEDLKRSPNTIIKHVKDLEEAGIIKNYGIQIDYEKLGYNIIA</sequence>
<accession>X1HK62</accession>
<dbReference type="Gene3D" id="1.10.10.10">
    <property type="entry name" value="Winged helix-like DNA-binding domain superfamily/Winged helix DNA-binding domain"/>
    <property type="match status" value="1"/>
</dbReference>
<gene>
    <name evidence="2" type="ORF">S03H2_19488</name>
</gene>
<dbReference type="InterPro" id="IPR036388">
    <property type="entry name" value="WH-like_DNA-bd_sf"/>
</dbReference>
<evidence type="ECO:0000259" key="1">
    <source>
        <dbReference type="PROSITE" id="PS50956"/>
    </source>
</evidence>
<dbReference type="CDD" id="cd00090">
    <property type="entry name" value="HTH_ARSR"/>
    <property type="match status" value="1"/>
</dbReference>
<dbReference type="GO" id="GO:0005829">
    <property type="term" value="C:cytosol"/>
    <property type="evidence" value="ECO:0007669"/>
    <property type="project" value="TreeGrafter"/>
</dbReference>
<evidence type="ECO:0000313" key="2">
    <source>
        <dbReference type="EMBL" id="GAH45703.1"/>
    </source>
</evidence>
<feature type="non-terminal residue" evidence="2">
    <location>
        <position position="73"/>
    </location>
</feature>
<dbReference type="InterPro" id="IPR000485">
    <property type="entry name" value="AsnC-type_HTH_dom"/>
</dbReference>
<dbReference type="PRINTS" id="PR00033">
    <property type="entry name" value="HTHASNC"/>
</dbReference>
<dbReference type="GO" id="GO:0043565">
    <property type="term" value="F:sequence-specific DNA binding"/>
    <property type="evidence" value="ECO:0007669"/>
    <property type="project" value="InterPro"/>
</dbReference>
<dbReference type="GO" id="GO:0043200">
    <property type="term" value="P:response to amino acid"/>
    <property type="evidence" value="ECO:0007669"/>
    <property type="project" value="TreeGrafter"/>
</dbReference>
<reference evidence="2" key="1">
    <citation type="journal article" date="2014" name="Front. Microbiol.">
        <title>High frequency of phylogenetically diverse reductive dehalogenase-homologous genes in deep subseafloor sedimentary metagenomes.</title>
        <authorList>
            <person name="Kawai M."/>
            <person name="Futagami T."/>
            <person name="Toyoda A."/>
            <person name="Takaki Y."/>
            <person name="Nishi S."/>
            <person name="Hori S."/>
            <person name="Arai W."/>
            <person name="Tsubouchi T."/>
            <person name="Morono Y."/>
            <person name="Uchiyama I."/>
            <person name="Ito T."/>
            <person name="Fujiyama A."/>
            <person name="Inagaki F."/>
            <person name="Takami H."/>
        </authorList>
    </citation>
    <scope>NUCLEOTIDE SEQUENCE</scope>
    <source>
        <strain evidence="2">Expedition CK06-06</strain>
    </source>
</reference>
<name>X1HK62_9ZZZZ</name>
<dbReference type="PANTHER" id="PTHR30154">
    <property type="entry name" value="LEUCINE-RESPONSIVE REGULATORY PROTEIN"/>
    <property type="match status" value="1"/>
</dbReference>
<organism evidence="2">
    <name type="scientific">marine sediment metagenome</name>
    <dbReference type="NCBI Taxonomy" id="412755"/>
    <lineage>
        <taxon>unclassified sequences</taxon>
        <taxon>metagenomes</taxon>
        <taxon>ecological metagenomes</taxon>
    </lineage>
</organism>
<dbReference type="PANTHER" id="PTHR30154:SF34">
    <property type="entry name" value="TRANSCRIPTIONAL REGULATOR AZLB"/>
    <property type="match status" value="1"/>
</dbReference>
<comment type="caution">
    <text evidence="2">The sequence shown here is derived from an EMBL/GenBank/DDBJ whole genome shotgun (WGS) entry which is preliminary data.</text>
</comment>
<dbReference type="Pfam" id="PF13412">
    <property type="entry name" value="HTH_24"/>
    <property type="match status" value="1"/>
</dbReference>